<proteinExistence type="predicted"/>
<evidence type="ECO:0000313" key="2">
    <source>
        <dbReference type="EMBL" id="KAJ7078828.1"/>
    </source>
</evidence>
<feature type="compositionally biased region" description="Basic residues" evidence="1">
    <location>
        <begin position="10"/>
        <end position="20"/>
    </location>
</feature>
<dbReference type="Proteomes" id="UP001222325">
    <property type="component" value="Unassembled WGS sequence"/>
</dbReference>
<protein>
    <submittedName>
        <fullName evidence="2">Uncharacterized protein</fullName>
    </submittedName>
</protein>
<dbReference type="AlphaFoldDB" id="A0AAD6TUJ9"/>
<evidence type="ECO:0000313" key="3">
    <source>
        <dbReference type="Proteomes" id="UP001222325"/>
    </source>
</evidence>
<sequence length="205" mass="22207">MTDKYERQGRQRGKQRGRHISRAGFLSTSDSLACWLELAWSCFTRPRVRYDTAAMTAKAPLSPPPSGPHERARCTRGLRRPQCPPSLFGAPMTRAALPPPYPASCACASPSARCTPPAPRAAAVCQVARAALAYLPDTLDPFADAHTRSGSPPNEPACARTRGKRTAADCVPVHRVGVRPEAPVWALWPVYPQCGPCSPRCLLTH</sequence>
<comment type="caution">
    <text evidence="2">The sequence shown here is derived from an EMBL/GenBank/DDBJ whole genome shotgun (WGS) entry which is preliminary data.</text>
</comment>
<reference evidence="2" key="1">
    <citation type="submission" date="2023-03" db="EMBL/GenBank/DDBJ databases">
        <title>Massive genome expansion in bonnet fungi (Mycena s.s.) driven by repeated elements and novel gene families across ecological guilds.</title>
        <authorList>
            <consortium name="Lawrence Berkeley National Laboratory"/>
            <person name="Harder C.B."/>
            <person name="Miyauchi S."/>
            <person name="Viragh M."/>
            <person name="Kuo A."/>
            <person name="Thoen E."/>
            <person name="Andreopoulos B."/>
            <person name="Lu D."/>
            <person name="Skrede I."/>
            <person name="Drula E."/>
            <person name="Henrissat B."/>
            <person name="Morin E."/>
            <person name="Kohler A."/>
            <person name="Barry K."/>
            <person name="LaButti K."/>
            <person name="Morin E."/>
            <person name="Salamov A."/>
            <person name="Lipzen A."/>
            <person name="Mereny Z."/>
            <person name="Hegedus B."/>
            <person name="Baldrian P."/>
            <person name="Stursova M."/>
            <person name="Weitz H."/>
            <person name="Taylor A."/>
            <person name="Grigoriev I.V."/>
            <person name="Nagy L.G."/>
            <person name="Martin F."/>
            <person name="Kauserud H."/>
        </authorList>
    </citation>
    <scope>NUCLEOTIDE SEQUENCE</scope>
    <source>
        <strain evidence="2">CBHHK173m</strain>
    </source>
</reference>
<keyword evidence="3" id="KW-1185">Reference proteome</keyword>
<accession>A0AAD6TUJ9</accession>
<organism evidence="2 3">
    <name type="scientific">Mycena belliarum</name>
    <dbReference type="NCBI Taxonomy" id="1033014"/>
    <lineage>
        <taxon>Eukaryota</taxon>
        <taxon>Fungi</taxon>
        <taxon>Dikarya</taxon>
        <taxon>Basidiomycota</taxon>
        <taxon>Agaricomycotina</taxon>
        <taxon>Agaricomycetes</taxon>
        <taxon>Agaricomycetidae</taxon>
        <taxon>Agaricales</taxon>
        <taxon>Marasmiineae</taxon>
        <taxon>Mycenaceae</taxon>
        <taxon>Mycena</taxon>
    </lineage>
</organism>
<gene>
    <name evidence="2" type="ORF">B0H15DRAFT_525181</name>
</gene>
<dbReference type="EMBL" id="JARJCN010000063">
    <property type="protein sequence ID" value="KAJ7078828.1"/>
    <property type="molecule type" value="Genomic_DNA"/>
</dbReference>
<evidence type="ECO:0000256" key="1">
    <source>
        <dbReference type="SAM" id="MobiDB-lite"/>
    </source>
</evidence>
<name>A0AAD6TUJ9_9AGAR</name>
<feature type="region of interest" description="Disordered" evidence="1">
    <location>
        <begin position="1"/>
        <end position="20"/>
    </location>
</feature>